<proteinExistence type="inferred from homology"/>
<evidence type="ECO:0000259" key="6">
    <source>
        <dbReference type="Pfam" id="PF00732"/>
    </source>
</evidence>
<dbReference type="Pfam" id="PF05199">
    <property type="entry name" value="GMC_oxred_C"/>
    <property type="match status" value="1"/>
</dbReference>
<dbReference type="EMBL" id="FZNV01000002">
    <property type="protein sequence ID" value="SNR41661.1"/>
    <property type="molecule type" value="Genomic_DNA"/>
</dbReference>
<dbReference type="InterPro" id="IPR051473">
    <property type="entry name" value="P2Ox-like"/>
</dbReference>
<dbReference type="PANTHER" id="PTHR42784">
    <property type="entry name" value="PYRANOSE 2-OXIDASE"/>
    <property type="match status" value="1"/>
</dbReference>
<accession>A0ABY1SFH8</accession>
<dbReference type="Gene3D" id="3.50.50.60">
    <property type="entry name" value="FAD/NAD(P)-binding domain"/>
    <property type="match status" value="2"/>
</dbReference>
<keyword evidence="5" id="KW-0560">Oxidoreductase</keyword>
<keyword evidence="4" id="KW-0274">FAD</keyword>
<feature type="domain" description="Glucose-methanol-choline oxidoreductase C-terminal" evidence="7">
    <location>
        <begin position="440"/>
        <end position="559"/>
    </location>
</feature>
<evidence type="ECO:0000256" key="4">
    <source>
        <dbReference type="ARBA" id="ARBA00022827"/>
    </source>
</evidence>
<gene>
    <name evidence="8" type="ORF">SAMN04488009_1524</name>
</gene>
<sequence>MGVEINSNQIMANFNIDAKKEVTYDAIVIGSGISGGWAAKELCEKGLKTLVLERGRIVEHVVDYPTMNVDSWETELRGGLTPEQKEKHYKAIRSGWIGTDTEHFWADDKANPYTEEKPFLWLRGHQMGGKSLLWGKQTYRWSDLDFEANAKDGHGVDWPIRYKDIEPWYTYVEKFAGISGEALGLPQLPDSHFLPPMELNCVEKHVKSRIEEEFSGRNMIIGRVAHLTQPHNGRGQCQNRNRCSRGCPYGAYFSSNAVTLPPANATGNLTIRPFSIVQSLIYDEKKEKVTGVRIIDSETNEAIEYSAKIIFVNASTLSTTQILMNSKSNRFENGLGNDSGELGHNLMDHTYRVGAIGTVEGFEDKYYKGRRPNGIYIPRYVNIDEKSKSDKFLRGFGYQGGAYRGGNAANVEAFGADYKDSILKPGPWEMFITGFAECLPYHDNKISLNTDVLDKWGQPTLTIDAEFKENEKALNKQIQEDAVEMLTKAGVKDVLGFDNEHPPGYGVHEMGTARMGRDPKTSVLNGFNQVHAAKNVFVTDGACMTSSSCVNPSLTYMALTARAADYAVSELKKLNI</sequence>
<dbReference type="Proteomes" id="UP000198337">
    <property type="component" value="Unassembled WGS sequence"/>
</dbReference>
<dbReference type="PANTHER" id="PTHR42784:SF1">
    <property type="entry name" value="PYRANOSE 2-OXIDASE"/>
    <property type="match status" value="1"/>
</dbReference>
<comment type="similarity">
    <text evidence="2">Belongs to the GMC oxidoreductase family.</text>
</comment>
<organism evidence="8 9">
    <name type="scientific">Maribacter sedimenticola</name>
    <dbReference type="NCBI Taxonomy" id="228956"/>
    <lineage>
        <taxon>Bacteria</taxon>
        <taxon>Pseudomonadati</taxon>
        <taxon>Bacteroidota</taxon>
        <taxon>Flavobacteriia</taxon>
        <taxon>Flavobacteriales</taxon>
        <taxon>Flavobacteriaceae</taxon>
        <taxon>Maribacter</taxon>
    </lineage>
</organism>
<evidence type="ECO:0000259" key="7">
    <source>
        <dbReference type="Pfam" id="PF05199"/>
    </source>
</evidence>
<dbReference type="InterPro" id="IPR007867">
    <property type="entry name" value="GMC_OxRtase_C"/>
</dbReference>
<comment type="caution">
    <text evidence="8">The sequence shown here is derived from an EMBL/GenBank/DDBJ whole genome shotgun (WGS) entry which is preliminary data.</text>
</comment>
<dbReference type="InterPro" id="IPR036188">
    <property type="entry name" value="FAD/NAD-bd_sf"/>
</dbReference>
<evidence type="ECO:0000256" key="2">
    <source>
        <dbReference type="ARBA" id="ARBA00010790"/>
    </source>
</evidence>
<keyword evidence="9" id="KW-1185">Reference proteome</keyword>
<reference evidence="8 9" key="1">
    <citation type="submission" date="2017-06" db="EMBL/GenBank/DDBJ databases">
        <authorList>
            <person name="Varghese N."/>
            <person name="Submissions S."/>
        </authorList>
    </citation>
    <scope>NUCLEOTIDE SEQUENCE [LARGE SCALE GENOMIC DNA]</scope>
    <source>
        <strain evidence="8 9">DSM 19840</strain>
    </source>
</reference>
<name>A0ABY1SFH8_9FLAO</name>
<dbReference type="SUPFAM" id="SSF54373">
    <property type="entry name" value="FAD-linked reductases, C-terminal domain"/>
    <property type="match status" value="1"/>
</dbReference>
<evidence type="ECO:0000256" key="1">
    <source>
        <dbReference type="ARBA" id="ARBA00001974"/>
    </source>
</evidence>
<evidence type="ECO:0000256" key="3">
    <source>
        <dbReference type="ARBA" id="ARBA00022630"/>
    </source>
</evidence>
<evidence type="ECO:0000313" key="9">
    <source>
        <dbReference type="Proteomes" id="UP000198337"/>
    </source>
</evidence>
<dbReference type="SUPFAM" id="SSF51905">
    <property type="entry name" value="FAD/NAD(P)-binding domain"/>
    <property type="match status" value="1"/>
</dbReference>
<dbReference type="Pfam" id="PF00732">
    <property type="entry name" value="GMC_oxred_N"/>
    <property type="match status" value="1"/>
</dbReference>
<comment type="cofactor">
    <cofactor evidence="1">
        <name>FAD</name>
        <dbReference type="ChEBI" id="CHEBI:57692"/>
    </cofactor>
</comment>
<dbReference type="InterPro" id="IPR000172">
    <property type="entry name" value="GMC_OxRdtase_N"/>
</dbReference>
<protein>
    <submittedName>
        <fullName evidence="8">Choline dehydrogenase</fullName>
    </submittedName>
</protein>
<evidence type="ECO:0000256" key="5">
    <source>
        <dbReference type="ARBA" id="ARBA00023002"/>
    </source>
</evidence>
<keyword evidence="3" id="KW-0285">Flavoprotein</keyword>
<feature type="domain" description="Glucose-methanol-choline oxidoreductase N-terminal" evidence="6">
    <location>
        <begin position="84"/>
        <end position="350"/>
    </location>
</feature>
<evidence type="ECO:0000313" key="8">
    <source>
        <dbReference type="EMBL" id="SNR41661.1"/>
    </source>
</evidence>